<sequence>MTEQDAGSRIGSRIRFFRKSKHITLQQLADRIHKSRATMCKYENGDISIDVNSLYDICCALNVPMNELIDMPLPEKDDPEDILPGHTDESPFFKSKRMYFYFYDGRYNHLKDGIINIGERDPKTGDYSCTLSICIVSPSGRTSELFYTGKVIYGEMLIRFSFINSCNTLEEALLYIFNPLELRDETVGLLCSISTADLVPCSFKCLLTLTPKEPTEDFRSKLLFTDAELKRMKKLNRLLVTNV</sequence>
<dbReference type="InterPro" id="IPR010982">
    <property type="entry name" value="Lambda_DNA-bd_dom_sf"/>
</dbReference>
<protein>
    <submittedName>
        <fullName evidence="3">Helix-turn-helix domain-containing protein</fullName>
    </submittedName>
</protein>
<dbReference type="SMART" id="SM00530">
    <property type="entry name" value="HTH_XRE"/>
    <property type="match status" value="1"/>
</dbReference>
<keyword evidence="1" id="KW-0238">DNA-binding</keyword>
<feature type="domain" description="HTH cro/C1-type" evidence="2">
    <location>
        <begin position="14"/>
        <end position="68"/>
    </location>
</feature>
<organism evidence="3 4">
    <name type="scientific">[Clostridium] aminophilum</name>
    <dbReference type="NCBI Taxonomy" id="1526"/>
    <lineage>
        <taxon>Bacteria</taxon>
        <taxon>Bacillati</taxon>
        <taxon>Bacillota</taxon>
        <taxon>Clostridia</taxon>
        <taxon>Lachnospirales</taxon>
        <taxon>Lachnospiraceae</taxon>
    </lineage>
</organism>
<dbReference type="eggNOG" id="COG1396">
    <property type="taxonomic scope" value="Bacteria"/>
</dbReference>
<gene>
    <name evidence="3" type="ORF">SAMN04487771_101238</name>
</gene>
<reference evidence="4" key="1">
    <citation type="submission" date="2016-10" db="EMBL/GenBank/DDBJ databases">
        <authorList>
            <person name="Varghese N."/>
            <person name="Submissions S."/>
        </authorList>
    </citation>
    <scope>NUCLEOTIDE SEQUENCE [LARGE SCALE GENOMIC DNA]</scope>
    <source>
        <strain evidence="4">KH1P1</strain>
    </source>
</reference>
<keyword evidence="4" id="KW-1185">Reference proteome</keyword>
<dbReference type="GO" id="GO:0003677">
    <property type="term" value="F:DNA binding"/>
    <property type="evidence" value="ECO:0007669"/>
    <property type="project" value="UniProtKB-KW"/>
</dbReference>
<dbReference type="PROSITE" id="PS50943">
    <property type="entry name" value="HTH_CROC1"/>
    <property type="match status" value="1"/>
</dbReference>
<accession>A0A1I0DHA9</accession>
<dbReference type="STRING" id="1526.SAMN02910262_00201"/>
<dbReference type="GO" id="GO:0005829">
    <property type="term" value="C:cytosol"/>
    <property type="evidence" value="ECO:0007669"/>
    <property type="project" value="TreeGrafter"/>
</dbReference>
<evidence type="ECO:0000259" key="2">
    <source>
        <dbReference type="PROSITE" id="PS50943"/>
    </source>
</evidence>
<dbReference type="InterPro" id="IPR050807">
    <property type="entry name" value="TransReg_Diox_bact_type"/>
</dbReference>
<dbReference type="PANTHER" id="PTHR46797:SF1">
    <property type="entry name" value="METHYLPHOSPHONATE SYNTHASE"/>
    <property type="match status" value="1"/>
</dbReference>
<dbReference type="Gene3D" id="1.10.260.40">
    <property type="entry name" value="lambda repressor-like DNA-binding domains"/>
    <property type="match status" value="1"/>
</dbReference>
<dbReference type="GO" id="GO:0003700">
    <property type="term" value="F:DNA-binding transcription factor activity"/>
    <property type="evidence" value="ECO:0007669"/>
    <property type="project" value="TreeGrafter"/>
</dbReference>
<evidence type="ECO:0000313" key="3">
    <source>
        <dbReference type="EMBL" id="SET31750.1"/>
    </source>
</evidence>
<dbReference type="AlphaFoldDB" id="A0A1I0DHA9"/>
<dbReference type="OrthoDB" id="1623336at2"/>
<dbReference type="RefSeq" id="WP_074649130.1">
    <property type="nucleotide sequence ID" value="NZ_FOIL01000012.1"/>
</dbReference>
<dbReference type="Pfam" id="PF01381">
    <property type="entry name" value="HTH_3"/>
    <property type="match status" value="1"/>
</dbReference>
<dbReference type="InterPro" id="IPR001387">
    <property type="entry name" value="Cro/C1-type_HTH"/>
</dbReference>
<dbReference type="CDD" id="cd00093">
    <property type="entry name" value="HTH_XRE"/>
    <property type="match status" value="1"/>
</dbReference>
<dbReference type="Proteomes" id="UP000199820">
    <property type="component" value="Unassembled WGS sequence"/>
</dbReference>
<dbReference type="EMBL" id="FOIL01000012">
    <property type="protein sequence ID" value="SET31750.1"/>
    <property type="molecule type" value="Genomic_DNA"/>
</dbReference>
<evidence type="ECO:0000313" key="4">
    <source>
        <dbReference type="Proteomes" id="UP000199820"/>
    </source>
</evidence>
<dbReference type="SUPFAM" id="SSF47413">
    <property type="entry name" value="lambda repressor-like DNA-binding domains"/>
    <property type="match status" value="1"/>
</dbReference>
<dbReference type="PANTHER" id="PTHR46797">
    <property type="entry name" value="HTH-TYPE TRANSCRIPTIONAL REGULATOR"/>
    <property type="match status" value="1"/>
</dbReference>
<evidence type="ECO:0000256" key="1">
    <source>
        <dbReference type="ARBA" id="ARBA00023125"/>
    </source>
</evidence>
<name>A0A1I0DHA9_9FIRM</name>
<proteinExistence type="predicted"/>